<organism evidence="3 4">
    <name type="scientific">Protea cynaroides</name>
    <dbReference type="NCBI Taxonomy" id="273540"/>
    <lineage>
        <taxon>Eukaryota</taxon>
        <taxon>Viridiplantae</taxon>
        <taxon>Streptophyta</taxon>
        <taxon>Embryophyta</taxon>
        <taxon>Tracheophyta</taxon>
        <taxon>Spermatophyta</taxon>
        <taxon>Magnoliopsida</taxon>
        <taxon>Proteales</taxon>
        <taxon>Proteaceae</taxon>
        <taxon>Protea</taxon>
    </lineage>
</organism>
<dbReference type="InterPro" id="IPR011043">
    <property type="entry name" value="Gal_Oxase/kelch_b-propeller"/>
</dbReference>
<dbReference type="EMBL" id="JAMYWD010000008">
    <property type="protein sequence ID" value="KAJ4964168.1"/>
    <property type="molecule type" value="Genomic_DNA"/>
</dbReference>
<dbReference type="InterPro" id="IPR036047">
    <property type="entry name" value="F-box-like_dom_sf"/>
</dbReference>
<keyword evidence="4" id="KW-1185">Reference proteome</keyword>
<protein>
    <recommendedName>
        <fullName evidence="2">F-box domain-containing protein</fullName>
    </recommendedName>
</protein>
<dbReference type="Gene3D" id="1.20.1280.50">
    <property type="match status" value="1"/>
</dbReference>
<dbReference type="Proteomes" id="UP001141806">
    <property type="component" value="Unassembled WGS sequence"/>
</dbReference>
<dbReference type="Pfam" id="PF24681">
    <property type="entry name" value="Kelch_KLHDC2_KLHL20_DRC7"/>
    <property type="match status" value="1"/>
</dbReference>
<dbReference type="SUPFAM" id="SSF50965">
    <property type="entry name" value="Galactose oxidase, central domain"/>
    <property type="match status" value="1"/>
</dbReference>
<dbReference type="PROSITE" id="PS50181">
    <property type="entry name" value="FBOX"/>
    <property type="match status" value="1"/>
</dbReference>
<dbReference type="AlphaFoldDB" id="A0A9Q0HDC9"/>
<keyword evidence="1" id="KW-0880">Kelch repeat</keyword>
<evidence type="ECO:0000313" key="4">
    <source>
        <dbReference type="Proteomes" id="UP001141806"/>
    </source>
</evidence>
<proteinExistence type="predicted"/>
<dbReference type="InterPro" id="IPR001810">
    <property type="entry name" value="F-box_dom"/>
</dbReference>
<comment type="caution">
    <text evidence="3">The sequence shown here is derived from an EMBL/GenBank/DDBJ whole genome shotgun (WGS) entry which is preliminary data.</text>
</comment>
<dbReference type="Gene3D" id="2.120.10.80">
    <property type="entry name" value="Kelch-type beta propeller"/>
    <property type="match status" value="2"/>
</dbReference>
<dbReference type="OrthoDB" id="10251809at2759"/>
<dbReference type="PANTHER" id="PTHR46175:SF4">
    <property type="entry name" value="BACTERIOOPSIN TRANSCRIPTIONAL ACTIVATOR"/>
    <property type="match status" value="1"/>
</dbReference>
<name>A0A9Q0HDC9_9MAGN</name>
<evidence type="ECO:0000256" key="1">
    <source>
        <dbReference type="ARBA" id="ARBA00022441"/>
    </source>
</evidence>
<accession>A0A9Q0HDC9</accession>
<dbReference type="PANTHER" id="PTHR46175">
    <property type="entry name" value="BACTERIOOPSIN TRANSCRIPTIONAL ACTIVATOR"/>
    <property type="match status" value="1"/>
</dbReference>
<dbReference type="InterPro" id="IPR015915">
    <property type="entry name" value="Kelch-typ_b-propeller"/>
</dbReference>
<reference evidence="3" key="1">
    <citation type="journal article" date="2023" name="Plant J.">
        <title>The genome of the king protea, Protea cynaroides.</title>
        <authorList>
            <person name="Chang J."/>
            <person name="Duong T.A."/>
            <person name="Schoeman C."/>
            <person name="Ma X."/>
            <person name="Roodt D."/>
            <person name="Barker N."/>
            <person name="Li Z."/>
            <person name="Van de Peer Y."/>
            <person name="Mizrachi E."/>
        </authorList>
    </citation>
    <scope>NUCLEOTIDE SEQUENCE</scope>
    <source>
        <tissue evidence="3">Young leaves</tissue>
    </source>
</reference>
<feature type="domain" description="F-box" evidence="2">
    <location>
        <begin position="9"/>
        <end position="55"/>
    </location>
</feature>
<dbReference type="FunFam" id="2.120.10.80:FF:000105">
    <property type="entry name" value="F-box/kelch-repeat protein At1g51550"/>
    <property type="match status" value="1"/>
</dbReference>
<dbReference type="Pfam" id="PF12937">
    <property type="entry name" value="F-box-like"/>
    <property type="match status" value="1"/>
</dbReference>
<evidence type="ECO:0000259" key="2">
    <source>
        <dbReference type="PROSITE" id="PS50181"/>
    </source>
</evidence>
<gene>
    <name evidence="3" type="ORF">NE237_024107</name>
</gene>
<evidence type="ECO:0000313" key="3">
    <source>
        <dbReference type="EMBL" id="KAJ4964168.1"/>
    </source>
</evidence>
<dbReference type="SUPFAM" id="SSF81383">
    <property type="entry name" value="F-box domain"/>
    <property type="match status" value="1"/>
</dbReference>
<sequence>MAENKNNSKSCITNIANDHLLSILLLLPVDSILSFGMTCRRFKSLVFSETLWESICRRDWDNNSVDALLSSPEMKQISWKKLYQQVSKLGSVYCHKLSAVDDGMCPRPRASHSLNFLSDCLVLFGGGCEGGRHLDDTWVAYIGNEFGRILRWQNINLGIPSGRFGQTCAVVGNALVLFGGINDHGIRQNDTWLGHIVCDETLGIRLSWSLLDVGPHVPAPRGAHAECCVGDNRMVIHGGIGLDGLRLTDLWLLDITNGARSATWHQILAHPSPPARSGHTLTYIGSSCIVLFGGRGMGYEVLNDVWLLDIGEEYPKWVQLIPEPSNAPEGVPLPRVGHSATFILGGKVLIYGGEDSSRHRKNDFWVLDISAILSVKIHSSTLYSKRLSERMWRRLKVEGHQPNCRSFHRACSDRSGRYVFISGGMVDGLIHPAESSGLRFDGELYLVELVLLL</sequence>